<dbReference type="Proteomes" id="UP000621210">
    <property type="component" value="Unassembled WGS sequence"/>
</dbReference>
<feature type="chain" id="PRO_5037894289" description="Secreted protein" evidence="1">
    <location>
        <begin position="25"/>
        <end position="53"/>
    </location>
</feature>
<dbReference type="RefSeq" id="WP_188181325.1">
    <property type="nucleotide sequence ID" value="NZ_JACVQF010000187.1"/>
</dbReference>
<reference evidence="2" key="2">
    <citation type="submission" date="2020-09" db="EMBL/GenBank/DDBJ databases">
        <authorList>
            <person name="Luo X."/>
        </authorList>
    </citation>
    <scope>NUCLEOTIDE SEQUENCE</scope>
    <source>
        <strain evidence="2">TRM S81-3</strain>
    </source>
</reference>
<sequence>MRRIVTLALGAFALVGLLAGPANAAPAKPADVVPLGCLMFGIGCPPGFASTAN</sequence>
<accession>A0A926L3C4</accession>
<proteinExistence type="predicted"/>
<evidence type="ECO:0000313" key="3">
    <source>
        <dbReference type="Proteomes" id="UP000621210"/>
    </source>
</evidence>
<keyword evidence="1" id="KW-0732">Signal</keyword>
<comment type="caution">
    <text evidence="2">The sequence shown here is derived from an EMBL/GenBank/DDBJ whole genome shotgun (WGS) entry which is preliminary data.</text>
</comment>
<feature type="signal peptide" evidence="1">
    <location>
        <begin position="1"/>
        <end position="24"/>
    </location>
</feature>
<protein>
    <recommendedName>
        <fullName evidence="4">Secreted protein</fullName>
    </recommendedName>
</protein>
<evidence type="ECO:0000313" key="2">
    <source>
        <dbReference type="EMBL" id="MBD0420334.1"/>
    </source>
</evidence>
<dbReference type="AlphaFoldDB" id="A0A926L3C4"/>
<evidence type="ECO:0008006" key="4">
    <source>
        <dbReference type="Google" id="ProtNLM"/>
    </source>
</evidence>
<keyword evidence="3" id="KW-1185">Reference proteome</keyword>
<name>A0A926L3C4_9ACTN</name>
<organism evidence="2 3">
    <name type="scientific">Streptomyces griseicoloratus</name>
    <dbReference type="NCBI Taxonomy" id="2752516"/>
    <lineage>
        <taxon>Bacteria</taxon>
        <taxon>Bacillati</taxon>
        <taxon>Actinomycetota</taxon>
        <taxon>Actinomycetes</taxon>
        <taxon>Kitasatosporales</taxon>
        <taxon>Streptomycetaceae</taxon>
        <taxon>Streptomyces</taxon>
    </lineage>
</organism>
<gene>
    <name evidence="2" type="ORF">H0H10_14480</name>
</gene>
<evidence type="ECO:0000256" key="1">
    <source>
        <dbReference type="SAM" id="SignalP"/>
    </source>
</evidence>
<dbReference type="EMBL" id="JACVQF010000187">
    <property type="protein sequence ID" value="MBD0420334.1"/>
    <property type="molecule type" value="Genomic_DNA"/>
</dbReference>
<reference evidence="2" key="1">
    <citation type="submission" date="2020-09" db="EMBL/GenBank/DDBJ databases">
        <title>Streptomyces grisecoloratus sp. nov., isolated from cotton soil.</title>
        <authorList>
            <person name="Xing L."/>
        </authorList>
    </citation>
    <scope>NUCLEOTIDE SEQUENCE</scope>
    <source>
        <strain evidence="2">TRM S81-3</strain>
    </source>
</reference>